<evidence type="ECO:0000313" key="3">
    <source>
        <dbReference type="EMBL" id="PIC33092.1"/>
    </source>
</evidence>
<dbReference type="AlphaFoldDB" id="A0A2G5U0N1"/>
<dbReference type="InterPro" id="IPR036866">
    <property type="entry name" value="RibonucZ/Hydroxyglut_hydro"/>
</dbReference>
<dbReference type="PANTHER" id="PTHR43084:SF1">
    <property type="entry name" value="PERSULFIDE DIOXYGENASE ETHE1, MITOCHONDRIAL"/>
    <property type="match status" value="1"/>
</dbReference>
<name>A0A2G5U0N1_9PELO</name>
<dbReference type="InterPro" id="IPR044528">
    <property type="entry name" value="POD-like_MBL-fold"/>
</dbReference>
<evidence type="ECO:0000313" key="4">
    <source>
        <dbReference type="Proteomes" id="UP000230233"/>
    </source>
</evidence>
<dbReference type="FunFam" id="3.60.15.10:FF:000070">
    <property type="entry name" value="Glyoxylase, beta-lactamase superfamily II"/>
    <property type="match status" value="1"/>
</dbReference>
<dbReference type="Pfam" id="PF00753">
    <property type="entry name" value="Lactamase_B"/>
    <property type="match status" value="2"/>
</dbReference>
<dbReference type="GO" id="GO:0046872">
    <property type="term" value="F:metal ion binding"/>
    <property type="evidence" value="ECO:0007669"/>
    <property type="project" value="UniProtKB-KW"/>
</dbReference>
<dbReference type="OrthoDB" id="449487at2759"/>
<dbReference type="SMART" id="SM00849">
    <property type="entry name" value="Lactamase_B"/>
    <property type="match status" value="1"/>
</dbReference>
<feature type="domain" description="Metallo-beta-lactamase" evidence="2">
    <location>
        <begin position="20"/>
        <end position="181"/>
    </location>
</feature>
<comment type="caution">
    <text evidence="3">The sequence shown here is derived from an EMBL/GenBank/DDBJ whole genome shotgun (WGS) entry which is preliminary data.</text>
</comment>
<dbReference type="InterPro" id="IPR051682">
    <property type="entry name" value="Mito_Persulfide_Diox"/>
</dbReference>
<sequence length="239" mass="26646">MKLSPFNSPIFRQLIEFKSNTYTYILGCHKTGKAAIIDPVVDTASRDVQILRDLNLDLVYGLNTHVHADHVTGTNELRNAFPSMKSVLCTKSGGEADKYVSNGDVIEVGGLKLEVRETPGHTNGCISYVEHHLKSVFTGDALLIRACGRTDFQQGNPSTLFDSVHKQIFSLPEDYVIYVGHNYDGILQTTVWEEKNLNPRLTKSKEEFVKFMKNMKLPYPKQIDAAVPANMKDGKGGKN</sequence>
<dbReference type="GO" id="GO:0070813">
    <property type="term" value="P:hydrogen sulfide metabolic process"/>
    <property type="evidence" value="ECO:0007669"/>
    <property type="project" value="TreeGrafter"/>
</dbReference>
<dbReference type="Gene3D" id="3.60.15.10">
    <property type="entry name" value="Ribonuclease Z/Hydroxyacylglutathione hydrolase-like"/>
    <property type="match status" value="1"/>
</dbReference>
<keyword evidence="1" id="KW-0479">Metal-binding</keyword>
<dbReference type="SUPFAM" id="SSF56281">
    <property type="entry name" value="Metallo-hydrolase/oxidoreductase"/>
    <property type="match status" value="1"/>
</dbReference>
<dbReference type="GO" id="GO:0006749">
    <property type="term" value="P:glutathione metabolic process"/>
    <property type="evidence" value="ECO:0007669"/>
    <property type="project" value="InterPro"/>
</dbReference>
<protein>
    <recommendedName>
        <fullName evidence="2">Metallo-beta-lactamase domain-containing protein</fullName>
    </recommendedName>
</protein>
<accession>A0A2G5U0N1</accession>
<dbReference type="EMBL" id="PDUG01000004">
    <property type="protein sequence ID" value="PIC33092.1"/>
    <property type="molecule type" value="Genomic_DNA"/>
</dbReference>
<gene>
    <name evidence="3" type="primary">Cni-ethe-1</name>
    <name evidence="3" type="synonym">Cnig_chr_IV.g13196</name>
    <name evidence="3" type="ORF">B9Z55_013196</name>
</gene>
<dbReference type="GO" id="GO:0005739">
    <property type="term" value="C:mitochondrion"/>
    <property type="evidence" value="ECO:0007669"/>
    <property type="project" value="TreeGrafter"/>
</dbReference>
<evidence type="ECO:0000259" key="2">
    <source>
        <dbReference type="SMART" id="SM00849"/>
    </source>
</evidence>
<organism evidence="3 4">
    <name type="scientific">Caenorhabditis nigoni</name>
    <dbReference type="NCBI Taxonomy" id="1611254"/>
    <lineage>
        <taxon>Eukaryota</taxon>
        <taxon>Metazoa</taxon>
        <taxon>Ecdysozoa</taxon>
        <taxon>Nematoda</taxon>
        <taxon>Chromadorea</taxon>
        <taxon>Rhabditida</taxon>
        <taxon>Rhabditina</taxon>
        <taxon>Rhabditomorpha</taxon>
        <taxon>Rhabditoidea</taxon>
        <taxon>Rhabditidae</taxon>
        <taxon>Peloderinae</taxon>
        <taxon>Caenorhabditis</taxon>
    </lineage>
</organism>
<evidence type="ECO:0000256" key="1">
    <source>
        <dbReference type="ARBA" id="ARBA00022723"/>
    </source>
</evidence>
<dbReference type="Proteomes" id="UP000230233">
    <property type="component" value="Chromosome IV"/>
</dbReference>
<reference evidence="4" key="1">
    <citation type="submission" date="2017-10" db="EMBL/GenBank/DDBJ databases">
        <title>Rapid genome shrinkage in a self-fertile nematode reveals novel sperm competition proteins.</title>
        <authorList>
            <person name="Yin D."/>
            <person name="Schwarz E.M."/>
            <person name="Thomas C.G."/>
            <person name="Felde R.L."/>
            <person name="Korf I.F."/>
            <person name="Cutter A.D."/>
            <person name="Schartner C.M."/>
            <person name="Ralston E.J."/>
            <person name="Meyer B.J."/>
            <person name="Haag E.S."/>
        </authorList>
    </citation>
    <scope>NUCLEOTIDE SEQUENCE [LARGE SCALE GENOMIC DNA]</scope>
    <source>
        <strain evidence="4">JU1422</strain>
    </source>
</reference>
<proteinExistence type="predicted"/>
<dbReference type="STRING" id="1611254.A0A2G5U0N1"/>
<dbReference type="PANTHER" id="PTHR43084">
    <property type="entry name" value="PERSULFIDE DIOXYGENASE ETHE1"/>
    <property type="match status" value="1"/>
</dbReference>
<dbReference type="GO" id="GO:0050313">
    <property type="term" value="F:sulfur dioxygenase activity"/>
    <property type="evidence" value="ECO:0007669"/>
    <property type="project" value="InterPro"/>
</dbReference>
<dbReference type="CDD" id="cd07724">
    <property type="entry name" value="POD-like_MBL-fold"/>
    <property type="match status" value="1"/>
</dbReference>
<dbReference type="InterPro" id="IPR001279">
    <property type="entry name" value="Metallo-B-lactamas"/>
</dbReference>
<keyword evidence="4" id="KW-1185">Reference proteome</keyword>